<name>R2RGL8_9ENTE</name>
<dbReference type="EMBL" id="ASWA01000003">
    <property type="protein sequence ID" value="EOT66596.1"/>
    <property type="molecule type" value="Genomic_DNA"/>
</dbReference>
<feature type="transmembrane region" description="Helical" evidence="2">
    <location>
        <begin position="181"/>
        <end position="199"/>
    </location>
</feature>
<gene>
    <name evidence="5" type="ORF">I585_02117</name>
    <name evidence="4" type="ORF">UAI_02936</name>
</gene>
<dbReference type="GO" id="GO:0080120">
    <property type="term" value="P:CAAX-box protein maturation"/>
    <property type="evidence" value="ECO:0007669"/>
    <property type="project" value="UniProtKB-ARBA"/>
</dbReference>
<feature type="transmembrane region" description="Helical" evidence="2">
    <location>
        <begin position="87"/>
        <end position="107"/>
    </location>
</feature>
<reference evidence="5 7" key="2">
    <citation type="submission" date="2013-03" db="EMBL/GenBank/DDBJ databases">
        <title>The Genome Sequence of Enterococcus malodoratus ATCC_43197 (PacBio/Illumina hybrid assembly).</title>
        <authorList>
            <consortium name="The Broad Institute Genomics Platform"/>
            <consortium name="The Broad Institute Genome Sequencing Center for Infectious Disease"/>
            <person name="Earl A."/>
            <person name="Russ C."/>
            <person name="Gilmore M."/>
            <person name="Surin D."/>
            <person name="Walker B."/>
            <person name="Young S."/>
            <person name="Zeng Q."/>
            <person name="Gargeya S."/>
            <person name="Fitzgerald M."/>
            <person name="Haas B."/>
            <person name="Abouelleil A."/>
            <person name="Allen A.W."/>
            <person name="Alvarado L."/>
            <person name="Arachchi H.M."/>
            <person name="Berlin A.M."/>
            <person name="Chapman S.B."/>
            <person name="Gainer-Dewar J."/>
            <person name="Goldberg J."/>
            <person name="Griggs A."/>
            <person name="Gujja S."/>
            <person name="Hansen M."/>
            <person name="Howarth C."/>
            <person name="Imamovic A."/>
            <person name="Ireland A."/>
            <person name="Larimer J."/>
            <person name="McCowan C."/>
            <person name="Murphy C."/>
            <person name="Pearson M."/>
            <person name="Poon T.W."/>
            <person name="Priest M."/>
            <person name="Roberts A."/>
            <person name="Saif S."/>
            <person name="Shea T."/>
            <person name="Sisk P."/>
            <person name="Sykes S."/>
            <person name="Wortman J."/>
            <person name="Nusbaum C."/>
            <person name="Birren B."/>
        </authorList>
    </citation>
    <scope>NUCLEOTIDE SEQUENCE [LARGE SCALE GENOMIC DNA]</scope>
    <source>
        <strain evidence="5 7">ATCC 43197</strain>
    </source>
</reference>
<dbReference type="GO" id="GO:0004175">
    <property type="term" value="F:endopeptidase activity"/>
    <property type="evidence" value="ECO:0007669"/>
    <property type="project" value="UniProtKB-ARBA"/>
</dbReference>
<dbReference type="InterPro" id="IPR003675">
    <property type="entry name" value="Rce1/LyrA-like_dom"/>
</dbReference>
<feature type="domain" description="CAAX prenyl protease 2/Lysostaphin resistance protein A-like" evidence="3">
    <location>
        <begin position="128"/>
        <end position="214"/>
    </location>
</feature>
<proteinExistence type="inferred from homology"/>
<feature type="transmembrane region" description="Helical" evidence="2">
    <location>
        <begin position="119"/>
        <end position="140"/>
    </location>
</feature>
<dbReference type="PATRIC" id="fig|1158601.3.peg.2906"/>
<dbReference type="eggNOG" id="COG1266">
    <property type="taxonomic scope" value="Bacteria"/>
</dbReference>
<keyword evidence="7" id="KW-1185">Reference proteome</keyword>
<dbReference type="RefSeq" id="WP_010741736.1">
    <property type="nucleotide sequence ID" value="NZ_KB946251.1"/>
</dbReference>
<dbReference type="AlphaFoldDB" id="R2RGL8"/>
<evidence type="ECO:0000313" key="4">
    <source>
        <dbReference type="EMBL" id="EOH75134.1"/>
    </source>
</evidence>
<feature type="transmembrane region" description="Helical" evidence="2">
    <location>
        <begin position="46"/>
        <end position="66"/>
    </location>
</feature>
<dbReference type="Pfam" id="PF02517">
    <property type="entry name" value="Rce1-like"/>
    <property type="match status" value="1"/>
</dbReference>
<dbReference type="OrthoDB" id="8607342at2"/>
<evidence type="ECO:0000313" key="5">
    <source>
        <dbReference type="EMBL" id="EOT66596.1"/>
    </source>
</evidence>
<evidence type="ECO:0000256" key="1">
    <source>
        <dbReference type="ARBA" id="ARBA00009067"/>
    </source>
</evidence>
<keyword evidence="2" id="KW-0472">Membrane</keyword>
<dbReference type="EMBL" id="AJAK01000020">
    <property type="protein sequence ID" value="EOH75134.1"/>
    <property type="molecule type" value="Genomic_DNA"/>
</dbReference>
<dbReference type="GeneID" id="79784513"/>
<sequence>MKNQTVEKLWNVMICLGLGGLVLLFSVLFSMFLWAAQGNNSHNCSVIEIFAMCFFSLFASFVMLRLSESLKLFSFDLKFFSKKNGRILFLCTLLMLTLLFAEIVLMNQHLISDKTMNPLAAQVFTNVPPLIMVLFSFVFAPIMEEVVFRGGIIGLVFNDHLLLGVCMSSLIYCLLVRPENIFDWLLCFATNAVLGISYAKTKRLEVPIIIKMIAVLFIALSI</sequence>
<accession>R2RGL8</accession>
<reference evidence="4 6" key="1">
    <citation type="submission" date="2013-02" db="EMBL/GenBank/DDBJ databases">
        <title>The Genome Sequence of Enterococcus malodoratus ATCC_43197.</title>
        <authorList>
            <consortium name="The Broad Institute Genome Sequencing Platform"/>
            <consortium name="The Broad Institute Genome Sequencing Center for Infectious Disease"/>
            <person name="Earl A.M."/>
            <person name="Gilmore M.S."/>
            <person name="Lebreton F."/>
            <person name="Walker B."/>
            <person name="Young S.K."/>
            <person name="Zeng Q."/>
            <person name="Gargeya S."/>
            <person name="Fitzgerald M."/>
            <person name="Haas B."/>
            <person name="Abouelleil A."/>
            <person name="Alvarado L."/>
            <person name="Arachchi H.M."/>
            <person name="Berlin A.M."/>
            <person name="Chapman S.B."/>
            <person name="Dewar J."/>
            <person name="Goldberg J."/>
            <person name="Griggs A."/>
            <person name="Gujja S."/>
            <person name="Hansen M."/>
            <person name="Howarth C."/>
            <person name="Imamovic A."/>
            <person name="Larimer J."/>
            <person name="McCowan C."/>
            <person name="Murphy C."/>
            <person name="Neiman D."/>
            <person name="Pearson M."/>
            <person name="Priest M."/>
            <person name="Roberts A."/>
            <person name="Saif S."/>
            <person name="Shea T."/>
            <person name="Sisk P."/>
            <person name="Sykes S."/>
            <person name="Wortman J."/>
            <person name="Nusbaum C."/>
            <person name="Birren B."/>
        </authorList>
    </citation>
    <scope>NUCLEOTIDE SEQUENCE [LARGE SCALE GENOMIC DNA]</scope>
    <source>
        <strain evidence="4 6">ATCC 43197</strain>
    </source>
</reference>
<evidence type="ECO:0000259" key="3">
    <source>
        <dbReference type="Pfam" id="PF02517"/>
    </source>
</evidence>
<dbReference type="Proteomes" id="UP000014148">
    <property type="component" value="Unassembled WGS sequence"/>
</dbReference>
<organism evidence="4 6">
    <name type="scientific">Enterococcus malodoratus ATCC 43197</name>
    <dbReference type="NCBI Taxonomy" id="1158601"/>
    <lineage>
        <taxon>Bacteria</taxon>
        <taxon>Bacillati</taxon>
        <taxon>Bacillota</taxon>
        <taxon>Bacilli</taxon>
        <taxon>Lactobacillales</taxon>
        <taxon>Enterococcaceae</taxon>
        <taxon>Enterococcus</taxon>
    </lineage>
</organism>
<feature type="transmembrane region" description="Helical" evidence="2">
    <location>
        <begin position="152"/>
        <end position="175"/>
    </location>
</feature>
<evidence type="ECO:0000313" key="6">
    <source>
        <dbReference type="Proteomes" id="UP000013783"/>
    </source>
</evidence>
<dbReference type="STRING" id="71451.RV07_GL001697"/>
<protein>
    <recommendedName>
        <fullName evidence="3">CAAX prenyl protease 2/Lysostaphin resistance protein A-like domain-containing protein</fullName>
    </recommendedName>
</protein>
<comment type="similarity">
    <text evidence="1">Belongs to the UPF0177 family.</text>
</comment>
<comment type="caution">
    <text evidence="4">The sequence shown here is derived from an EMBL/GenBank/DDBJ whole genome shotgun (WGS) entry which is preliminary data.</text>
</comment>
<feature type="transmembrane region" description="Helical" evidence="2">
    <location>
        <begin position="12"/>
        <end position="34"/>
    </location>
</feature>
<dbReference type="Proteomes" id="UP000013783">
    <property type="component" value="Unassembled WGS sequence"/>
</dbReference>
<evidence type="ECO:0000313" key="7">
    <source>
        <dbReference type="Proteomes" id="UP000014148"/>
    </source>
</evidence>
<feature type="transmembrane region" description="Helical" evidence="2">
    <location>
        <begin position="204"/>
        <end position="221"/>
    </location>
</feature>
<keyword evidence="2" id="KW-0812">Transmembrane</keyword>
<keyword evidence="2" id="KW-1133">Transmembrane helix</keyword>
<evidence type="ECO:0000256" key="2">
    <source>
        <dbReference type="SAM" id="Phobius"/>
    </source>
</evidence>